<sequence>MVSRPFESFSRLTKCTPWLQGSLTAAALTISVLPLNRLSDRIGRKPILLLGLSVALMSILWVGLAKTFWSLAASQCFRGLFDGNISVSKNVIGEMTDYTNRSRAFSLFLILSTCGRTLGLLIGGDLQKRSSSLFGIEFFKQHPYFLPCLVVAIILAIAFIVILFFLEETAPRRVLGRQSLQEESSQTYSPPLRELAVYPVIIAVANYTGLVFLNQCENALLPLVFAMPVEIGGLGFNPAQIGYILGAYSLLTTFFLAFFFGPIIRFFGERRFFIFCVFSQLLMWVMLPIIHQYARHFGIGAHVWVGLAVMSLPHVCVEMGFGCIYTYLIGAAPNRRSMSSTIAVAYVISSIFGIMVPTMATSLFSYSIQHNILGGYAVYAVISFWTVLATLVAFCLPFDARPVWERERS</sequence>
<dbReference type="InterPro" id="IPR036259">
    <property type="entry name" value="MFS_trans_sf"/>
</dbReference>
<dbReference type="PANTHER" id="PTHR23504">
    <property type="entry name" value="MAJOR FACILITATOR SUPERFAMILY DOMAIN-CONTAINING PROTEIN 10"/>
    <property type="match status" value="1"/>
</dbReference>
<feature type="transmembrane region" description="Helical" evidence="6">
    <location>
        <begin position="303"/>
        <end position="330"/>
    </location>
</feature>
<comment type="caution">
    <text evidence="8">The sequence shown here is derived from an EMBL/GenBank/DDBJ whole genome shotgun (WGS) entry which is preliminary data.</text>
</comment>
<keyword evidence="3 6" id="KW-0812">Transmembrane</keyword>
<protein>
    <submittedName>
        <fullName evidence="8">Major facilitator superfamily domain-containing protein</fullName>
    </submittedName>
</protein>
<accession>A0A9P6JMI4</accession>
<dbReference type="Gene3D" id="1.20.1250.20">
    <property type="entry name" value="MFS general substrate transporter like domains"/>
    <property type="match status" value="1"/>
</dbReference>
<keyword evidence="4 6" id="KW-1133">Transmembrane helix</keyword>
<dbReference type="GO" id="GO:0022857">
    <property type="term" value="F:transmembrane transporter activity"/>
    <property type="evidence" value="ECO:0007669"/>
    <property type="project" value="InterPro"/>
</dbReference>
<evidence type="ECO:0000259" key="7">
    <source>
        <dbReference type="PROSITE" id="PS50850"/>
    </source>
</evidence>
<feature type="transmembrane region" description="Helical" evidence="6">
    <location>
        <begin position="104"/>
        <end position="123"/>
    </location>
</feature>
<feature type="transmembrane region" description="Helical" evidence="6">
    <location>
        <begin position="144"/>
        <end position="166"/>
    </location>
</feature>
<keyword evidence="5 6" id="KW-0472">Membrane</keyword>
<dbReference type="InterPro" id="IPR020846">
    <property type="entry name" value="MFS_dom"/>
</dbReference>
<evidence type="ECO:0000256" key="4">
    <source>
        <dbReference type="ARBA" id="ARBA00022989"/>
    </source>
</evidence>
<feature type="transmembrane region" description="Helical" evidence="6">
    <location>
        <begin position="242"/>
        <end position="260"/>
    </location>
</feature>
<feature type="transmembrane region" description="Helical" evidence="6">
    <location>
        <begin position="195"/>
        <end position="213"/>
    </location>
</feature>
<dbReference type="InterPro" id="IPR011701">
    <property type="entry name" value="MFS"/>
</dbReference>
<proteinExistence type="predicted"/>
<evidence type="ECO:0000256" key="3">
    <source>
        <dbReference type="ARBA" id="ARBA00022692"/>
    </source>
</evidence>
<dbReference type="EMBL" id="MU157880">
    <property type="protein sequence ID" value="KAF9525709.1"/>
    <property type="molecule type" value="Genomic_DNA"/>
</dbReference>
<organism evidence="8 9">
    <name type="scientific">Crepidotus variabilis</name>
    <dbReference type="NCBI Taxonomy" id="179855"/>
    <lineage>
        <taxon>Eukaryota</taxon>
        <taxon>Fungi</taxon>
        <taxon>Dikarya</taxon>
        <taxon>Basidiomycota</taxon>
        <taxon>Agaricomycotina</taxon>
        <taxon>Agaricomycetes</taxon>
        <taxon>Agaricomycetidae</taxon>
        <taxon>Agaricales</taxon>
        <taxon>Agaricineae</taxon>
        <taxon>Crepidotaceae</taxon>
        <taxon>Crepidotus</taxon>
    </lineage>
</organism>
<evidence type="ECO:0000256" key="5">
    <source>
        <dbReference type="ARBA" id="ARBA00023136"/>
    </source>
</evidence>
<dbReference type="AlphaFoldDB" id="A0A9P6JMI4"/>
<dbReference type="GO" id="GO:0016020">
    <property type="term" value="C:membrane"/>
    <property type="evidence" value="ECO:0007669"/>
    <property type="project" value="UniProtKB-SubCell"/>
</dbReference>
<feature type="transmembrane region" description="Helical" evidence="6">
    <location>
        <begin position="376"/>
        <end position="398"/>
    </location>
</feature>
<feature type="domain" description="Major facilitator superfamily (MFS) profile" evidence="7">
    <location>
        <begin position="1"/>
        <end position="401"/>
    </location>
</feature>
<evidence type="ECO:0000313" key="8">
    <source>
        <dbReference type="EMBL" id="KAF9525709.1"/>
    </source>
</evidence>
<evidence type="ECO:0000256" key="2">
    <source>
        <dbReference type="ARBA" id="ARBA00022448"/>
    </source>
</evidence>
<feature type="transmembrane region" description="Helical" evidence="6">
    <location>
        <begin position="272"/>
        <end position="291"/>
    </location>
</feature>
<keyword evidence="9" id="KW-1185">Reference proteome</keyword>
<feature type="transmembrane region" description="Helical" evidence="6">
    <location>
        <begin position="220"/>
        <end position="236"/>
    </location>
</feature>
<dbReference type="PROSITE" id="PS50850">
    <property type="entry name" value="MFS"/>
    <property type="match status" value="1"/>
</dbReference>
<dbReference type="OrthoDB" id="419616at2759"/>
<feature type="transmembrane region" description="Helical" evidence="6">
    <location>
        <begin position="342"/>
        <end position="364"/>
    </location>
</feature>
<evidence type="ECO:0000256" key="6">
    <source>
        <dbReference type="SAM" id="Phobius"/>
    </source>
</evidence>
<gene>
    <name evidence="8" type="ORF">CPB83DRAFT_858968</name>
</gene>
<feature type="transmembrane region" description="Helical" evidence="6">
    <location>
        <begin position="47"/>
        <end position="64"/>
    </location>
</feature>
<evidence type="ECO:0000256" key="1">
    <source>
        <dbReference type="ARBA" id="ARBA00004141"/>
    </source>
</evidence>
<keyword evidence="2" id="KW-0813">Transport</keyword>
<dbReference type="Proteomes" id="UP000807306">
    <property type="component" value="Unassembled WGS sequence"/>
</dbReference>
<name>A0A9P6JMI4_9AGAR</name>
<dbReference type="Pfam" id="PF07690">
    <property type="entry name" value="MFS_1"/>
    <property type="match status" value="1"/>
</dbReference>
<dbReference type="PANTHER" id="PTHR23504:SF15">
    <property type="entry name" value="MAJOR FACILITATOR SUPERFAMILY (MFS) PROFILE DOMAIN-CONTAINING PROTEIN"/>
    <property type="match status" value="1"/>
</dbReference>
<evidence type="ECO:0000313" key="9">
    <source>
        <dbReference type="Proteomes" id="UP000807306"/>
    </source>
</evidence>
<reference evidence="8" key="1">
    <citation type="submission" date="2020-11" db="EMBL/GenBank/DDBJ databases">
        <authorList>
            <consortium name="DOE Joint Genome Institute"/>
            <person name="Ahrendt S."/>
            <person name="Riley R."/>
            <person name="Andreopoulos W."/>
            <person name="Labutti K."/>
            <person name="Pangilinan J."/>
            <person name="Ruiz-Duenas F.J."/>
            <person name="Barrasa J.M."/>
            <person name="Sanchez-Garcia M."/>
            <person name="Camarero S."/>
            <person name="Miyauchi S."/>
            <person name="Serrano A."/>
            <person name="Linde D."/>
            <person name="Babiker R."/>
            <person name="Drula E."/>
            <person name="Ayuso-Fernandez I."/>
            <person name="Pacheco R."/>
            <person name="Padilla G."/>
            <person name="Ferreira P."/>
            <person name="Barriuso J."/>
            <person name="Kellner H."/>
            <person name="Castanera R."/>
            <person name="Alfaro M."/>
            <person name="Ramirez L."/>
            <person name="Pisabarro A.G."/>
            <person name="Kuo A."/>
            <person name="Tritt A."/>
            <person name="Lipzen A."/>
            <person name="He G."/>
            <person name="Yan M."/>
            <person name="Ng V."/>
            <person name="Cullen D."/>
            <person name="Martin F."/>
            <person name="Rosso M.-N."/>
            <person name="Henrissat B."/>
            <person name="Hibbett D."/>
            <person name="Martinez A.T."/>
            <person name="Grigoriev I.V."/>
        </authorList>
    </citation>
    <scope>NUCLEOTIDE SEQUENCE</scope>
    <source>
        <strain evidence="8">CBS 506.95</strain>
    </source>
</reference>
<dbReference type="SUPFAM" id="SSF103473">
    <property type="entry name" value="MFS general substrate transporter"/>
    <property type="match status" value="1"/>
</dbReference>
<comment type="subcellular location">
    <subcellularLocation>
        <location evidence="1">Membrane</location>
        <topology evidence="1">Multi-pass membrane protein</topology>
    </subcellularLocation>
</comment>